<accession>A0A1Y6LCQ4</accession>
<protein>
    <recommendedName>
        <fullName evidence="3">F-box domain-containing protein</fullName>
    </recommendedName>
</protein>
<gene>
    <name evidence="1" type="ORF">ZT1A5_G3655</name>
</gene>
<evidence type="ECO:0008006" key="3">
    <source>
        <dbReference type="Google" id="ProtNLM"/>
    </source>
</evidence>
<evidence type="ECO:0000313" key="2">
    <source>
        <dbReference type="Proteomes" id="UP000215453"/>
    </source>
</evidence>
<dbReference type="Proteomes" id="UP000215453">
    <property type="component" value="Chromosome 3"/>
</dbReference>
<proteinExistence type="predicted"/>
<name>A0A1Y6LCQ4_ZYMTR</name>
<dbReference type="EMBL" id="LT882678">
    <property type="protein sequence ID" value="SMY22216.1"/>
    <property type="molecule type" value="Genomic_DNA"/>
</dbReference>
<reference evidence="1 2" key="1">
    <citation type="submission" date="2016-10" db="EMBL/GenBank/DDBJ databases">
        <authorList>
            <person name="Varghese N."/>
        </authorList>
    </citation>
    <scope>NUCLEOTIDE SEQUENCE [LARGE SCALE GENOMIC DNA]</scope>
</reference>
<organism evidence="1 2">
    <name type="scientific">Zymoseptoria tritici ST99CH_1A5</name>
    <dbReference type="NCBI Taxonomy" id="1276529"/>
    <lineage>
        <taxon>Eukaryota</taxon>
        <taxon>Fungi</taxon>
        <taxon>Dikarya</taxon>
        <taxon>Ascomycota</taxon>
        <taxon>Pezizomycotina</taxon>
        <taxon>Dothideomycetes</taxon>
        <taxon>Dothideomycetidae</taxon>
        <taxon>Mycosphaerellales</taxon>
        <taxon>Mycosphaerellaceae</taxon>
        <taxon>Zymoseptoria</taxon>
    </lineage>
</organism>
<sequence length="253" mass="28964">MLKPLLRRKKTPRITFLSLPDEVKNVIYQLAAQDLTLSYQPPRDSLKTGGPSRVAQGKRSIFNVLRSAAAKYANRKNHPPSPPSLLLASKQCRNEVHLIMLAQAKITIPIRDFDFRPIGRMIQSSSSSELEALRDNENLRVVLFCNEGNEKWSEGLEWWAYVRAAGRLDGFGWHYCVGGSTVEEVTLNYLECSDRLLRAVLPPILAREVKRMLFSVEQSWSKRDMGGGMARWAGWEETLLRWERRKGRSRPVQ</sequence>
<evidence type="ECO:0000313" key="1">
    <source>
        <dbReference type="EMBL" id="SMY22216.1"/>
    </source>
</evidence>
<dbReference type="AlphaFoldDB" id="A0A1Y6LCQ4"/>